<organism evidence="1 2">
    <name type="scientific">Catenuloplanes indicus</name>
    <dbReference type="NCBI Taxonomy" id="137267"/>
    <lineage>
        <taxon>Bacteria</taxon>
        <taxon>Bacillati</taxon>
        <taxon>Actinomycetota</taxon>
        <taxon>Actinomycetes</taxon>
        <taxon>Micromonosporales</taxon>
        <taxon>Micromonosporaceae</taxon>
        <taxon>Catenuloplanes</taxon>
    </lineage>
</organism>
<evidence type="ECO:0000313" key="1">
    <source>
        <dbReference type="EMBL" id="MDQ0366679.1"/>
    </source>
</evidence>
<dbReference type="RefSeq" id="WP_307240187.1">
    <property type="nucleotide sequence ID" value="NZ_JAUSUZ010000001.1"/>
</dbReference>
<gene>
    <name evidence="1" type="ORF">J2S42_003348</name>
</gene>
<accession>A0AAE4AXY8</accession>
<dbReference type="EMBL" id="JAUSUZ010000001">
    <property type="protein sequence ID" value="MDQ0366679.1"/>
    <property type="molecule type" value="Genomic_DNA"/>
</dbReference>
<keyword evidence="2" id="KW-1185">Reference proteome</keyword>
<sequence length="330" mass="34650">MAIPKLSVGLLAASGALVVGSAVTLVSGGREVHLAQARLADCDTRREATLVRLCAERDQTNGALRSLSQAKQQAREEVVFRLRDFVAALGVNVRTVDYRFLDEADYAMSTEALDVAIPGLDVTDLVPGVVIAGQVAGAVPVILKRIAVKWGKAGTGRMIKTLRGQPATNAVEALFGSGPKSLGGLGRAGGRFVLKASAVGAGAAVIGVTAKIQTVKAIAQAAEACKTIDEDIAELNLGCEFMRATATRAGQLERILARLTRPAVEALDLLESEPYDDQFHGDRLDLARDYVASLTAIITAPIIDERGNLDAATEQLILTHASDDTESPDA</sequence>
<name>A0AAE4AXY8_9ACTN</name>
<dbReference type="Proteomes" id="UP001240236">
    <property type="component" value="Unassembled WGS sequence"/>
</dbReference>
<proteinExistence type="predicted"/>
<reference evidence="1 2" key="1">
    <citation type="submission" date="2023-07" db="EMBL/GenBank/DDBJ databases">
        <title>Sequencing the genomes of 1000 actinobacteria strains.</title>
        <authorList>
            <person name="Klenk H.-P."/>
        </authorList>
    </citation>
    <scope>NUCLEOTIDE SEQUENCE [LARGE SCALE GENOMIC DNA]</scope>
    <source>
        <strain evidence="1 2">DSM 44709</strain>
    </source>
</reference>
<protein>
    <submittedName>
        <fullName evidence="1">Uncharacterized protein</fullName>
    </submittedName>
</protein>
<evidence type="ECO:0000313" key="2">
    <source>
        <dbReference type="Proteomes" id="UP001240236"/>
    </source>
</evidence>
<dbReference type="AlphaFoldDB" id="A0AAE4AXY8"/>
<comment type="caution">
    <text evidence="1">The sequence shown here is derived from an EMBL/GenBank/DDBJ whole genome shotgun (WGS) entry which is preliminary data.</text>
</comment>